<evidence type="ECO:0000313" key="1">
    <source>
        <dbReference type="EMBL" id="GEC14645.1"/>
    </source>
</evidence>
<dbReference type="AlphaFoldDB" id="A0A4Y3W7V4"/>
<sequence>MRRRIIVRDIAIATTILASLATPSLSQETTFKDLRSYCHAMSEASSPTLAVRIGGMSRAQAEEQMKGMTDPTAIRMVKEVIDFAYSQPASAGLDAMKAELKNRCISKKIFAQ</sequence>
<organism evidence="1 2">
    <name type="scientific">Nitrobacter winogradskyi</name>
    <name type="common">Nitrobacter agilis</name>
    <dbReference type="NCBI Taxonomy" id="913"/>
    <lineage>
        <taxon>Bacteria</taxon>
        <taxon>Pseudomonadati</taxon>
        <taxon>Pseudomonadota</taxon>
        <taxon>Alphaproteobacteria</taxon>
        <taxon>Hyphomicrobiales</taxon>
        <taxon>Nitrobacteraceae</taxon>
        <taxon>Nitrobacter</taxon>
    </lineage>
</organism>
<comment type="caution">
    <text evidence="1">The sequence shown here is derived from an EMBL/GenBank/DDBJ whole genome shotgun (WGS) entry which is preliminary data.</text>
</comment>
<proteinExistence type="predicted"/>
<protein>
    <submittedName>
        <fullName evidence="1">Uncharacterized protein</fullName>
    </submittedName>
</protein>
<accession>A0A4Y3W7V4</accession>
<dbReference type="Proteomes" id="UP000318825">
    <property type="component" value="Unassembled WGS sequence"/>
</dbReference>
<gene>
    <name evidence="1" type="ORF">NWI01_05370</name>
</gene>
<evidence type="ECO:0000313" key="2">
    <source>
        <dbReference type="Proteomes" id="UP000318825"/>
    </source>
</evidence>
<reference evidence="1 2" key="1">
    <citation type="submission" date="2019-06" db="EMBL/GenBank/DDBJ databases">
        <title>Whole genome shotgun sequence of Nitrobacter winogradskyi NBRC 14297.</title>
        <authorList>
            <person name="Hosoyama A."/>
            <person name="Uohara A."/>
            <person name="Ohji S."/>
            <person name="Ichikawa N."/>
        </authorList>
    </citation>
    <scope>NUCLEOTIDE SEQUENCE [LARGE SCALE GENOMIC DNA]</scope>
    <source>
        <strain evidence="1 2">NBRC 14297</strain>
    </source>
</reference>
<name>A0A4Y3W7V4_NITWI</name>
<dbReference type="EMBL" id="BJNF01000014">
    <property type="protein sequence ID" value="GEC14645.1"/>
    <property type="molecule type" value="Genomic_DNA"/>
</dbReference>